<reference evidence="3" key="1">
    <citation type="submission" date="2020-12" db="EMBL/GenBank/DDBJ databases">
        <title>Metabolic potential, ecology and presence of endohyphal bacteria is reflected in genomic diversity of Mucoromycotina.</title>
        <authorList>
            <person name="Muszewska A."/>
            <person name="Okrasinska A."/>
            <person name="Steczkiewicz K."/>
            <person name="Drgas O."/>
            <person name="Orlowska M."/>
            <person name="Perlinska-Lenart U."/>
            <person name="Aleksandrzak-Piekarczyk T."/>
            <person name="Szatraj K."/>
            <person name="Zielenkiewicz U."/>
            <person name="Pilsyk S."/>
            <person name="Malc E."/>
            <person name="Mieczkowski P."/>
            <person name="Kruszewska J.S."/>
            <person name="Biernat P."/>
            <person name="Pawlowska J."/>
        </authorList>
    </citation>
    <scope>NUCLEOTIDE SEQUENCE</scope>
    <source>
        <strain evidence="3">WA0000051536</strain>
    </source>
</reference>
<keyword evidence="1" id="KW-1133">Transmembrane helix</keyword>
<name>A0A8H7PIP0_9FUNG</name>
<proteinExistence type="predicted"/>
<feature type="domain" description="Thioredoxin" evidence="2">
    <location>
        <begin position="127"/>
        <end position="259"/>
    </location>
</feature>
<dbReference type="PANTHER" id="PTHR45663">
    <property type="entry name" value="GEO12009P1"/>
    <property type="match status" value="1"/>
</dbReference>
<dbReference type="InterPro" id="IPR013766">
    <property type="entry name" value="Thioredoxin_domain"/>
</dbReference>
<evidence type="ECO:0000313" key="3">
    <source>
        <dbReference type="EMBL" id="KAG2174641.1"/>
    </source>
</evidence>
<keyword evidence="1" id="KW-0812">Transmembrane</keyword>
<dbReference type="SUPFAM" id="SSF52833">
    <property type="entry name" value="Thioredoxin-like"/>
    <property type="match status" value="1"/>
</dbReference>
<organism evidence="3 4">
    <name type="scientific">Umbelopsis vinacea</name>
    <dbReference type="NCBI Taxonomy" id="44442"/>
    <lineage>
        <taxon>Eukaryota</taxon>
        <taxon>Fungi</taxon>
        <taxon>Fungi incertae sedis</taxon>
        <taxon>Mucoromycota</taxon>
        <taxon>Mucoromycotina</taxon>
        <taxon>Umbelopsidomycetes</taxon>
        <taxon>Umbelopsidales</taxon>
        <taxon>Umbelopsidaceae</taxon>
        <taxon>Umbelopsis</taxon>
    </lineage>
</organism>
<dbReference type="InterPro" id="IPR036249">
    <property type="entry name" value="Thioredoxin-like_sf"/>
</dbReference>
<feature type="transmembrane region" description="Helical" evidence="1">
    <location>
        <begin position="87"/>
        <end position="104"/>
    </location>
</feature>
<keyword evidence="4" id="KW-1185">Reference proteome</keyword>
<protein>
    <recommendedName>
        <fullName evidence="2">Thioredoxin domain-containing protein</fullName>
    </recommendedName>
</protein>
<dbReference type="AlphaFoldDB" id="A0A8H7PIP0"/>
<evidence type="ECO:0000313" key="4">
    <source>
        <dbReference type="Proteomes" id="UP000612746"/>
    </source>
</evidence>
<evidence type="ECO:0000259" key="2">
    <source>
        <dbReference type="PROSITE" id="PS51352"/>
    </source>
</evidence>
<gene>
    <name evidence="3" type="ORF">INT44_006905</name>
</gene>
<dbReference type="PROSITE" id="PS51352">
    <property type="entry name" value="THIOREDOXIN_2"/>
    <property type="match status" value="1"/>
</dbReference>
<dbReference type="GO" id="GO:0005737">
    <property type="term" value="C:cytoplasm"/>
    <property type="evidence" value="ECO:0007669"/>
    <property type="project" value="TreeGrafter"/>
</dbReference>
<dbReference type="PANTHER" id="PTHR45663:SF11">
    <property type="entry name" value="GEO12009P1"/>
    <property type="match status" value="1"/>
</dbReference>
<dbReference type="Pfam" id="PF00085">
    <property type="entry name" value="Thioredoxin"/>
    <property type="match status" value="1"/>
</dbReference>
<evidence type="ECO:0000256" key="1">
    <source>
        <dbReference type="SAM" id="Phobius"/>
    </source>
</evidence>
<comment type="caution">
    <text evidence="3">The sequence shown here is derived from an EMBL/GenBank/DDBJ whole genome shotgun (WGS) entry which is preliminary data.</text>
</comment>
<dbReference type="Proteomes" id="UP000612746">
    <property type="component" value="Unassembled WGS sequence"/>
</dbReference>
<dbReference type="Gene3D" id="3.40.30.10">
    <property type="entry name" value="Glutaredoxin"/>
    <property type="match status" value="1"/>
</dbReference>
<keyword evidence="1" id="KW-0472">Membrane</keyword>
<dbReference type="EMBL" id="JAEPRA010000016">
    <property type="protein sequence ID" value="KAG2174641.1"/>
    <property type="molecule type" value="Genomic_DNA"/>
</dbReference>
<sequence>MELRKRLLHPHYVVHALFSSIYLIVRFARPSWIQASGELQDHKSLLILLGLSAWKYAVSCTAEELVSVITLYCKTYSVIMLFSYGKPWWALIYGACWISIFMLLPQPPYLGSSKVLELTLDSANKILRTADEQPKIVELDDDEEPLLDVPKAKYWVVLVYANWSVASRNFEAVLAQLSLKYDGKNVKFGKIDIEFYPTFGEKYGVSGEAAAFDLPTLILFKDGEEFKRLPELSSSKRAAKGKTSVPELSRKDAAKDTINRIGWNRSPASVIKSFQLDQISAH</sequence>
<feature type="transmembrane region" description="Helical" evidence="1">
    <location>
        <begin position="12"/>
        <end position="29"/>
    </location>
</feature>
<accession>A0A8H7PIP0</accession>
<dbReference type="GO" id="GO:0015035">
    <property type="term" value="F:protein-disulfide reductase activity"/>
    <property type="evidence" value="ECO:0007669"/>
    <property type="project" value="TreeGrafter"/>
</dbReference>
<dbReference type="OrthoDB" id="20229at2759"/>